<evidence type="ECO:0000313" key="2">
    <source>
        <dbReference type="Proteomes" id="UP000678513"/>
    </source>
</evidence>
<dbReference type="Gene3D" id="3.40.50.300">
    <property type="entry name" value="P-loop containing nucleotide triphosphate hydrolases"/>
    <property type="match status" value="1"/>
</dbReference>
<name>A0ABX7Y281_9ACTN</name>
<dbReference type="PANTHER" id="PTHR42698:SF1">
    <property type="entry name" value="GTPASE ERA, MITOCHONDRIAL"/>
    <property type="match status" value="1"/>
</dbReference>
<organism evidence="1 2">
    <name type="scientific">Arachnia rubra</name>
    <dbReference type="NCBI Taxonomy" id="1547448"/>
    <lineage>
        <taxon>Bacteria</taxon>
        <taxon>Bacillati</taxon>
        <taxon>Actinomycetota</taxon>
        <taxon>Actinomycetes</taxon>
        <taxon>Propionibacteriales</taxon>
        <taxon>Propionibacteriaceae</taxon>
        <taxon>Arachnia</taxon>
    </lineage>
</organism>
<dbReference type="InterPro" id="IPR005662">
    <property type="entry name" value="GTPase_Era-like"/>
</dbReference>
<dbReference type="SUPFAM" id="SSF52540">
    <property type="entry name" value="P-loop containing nucleoside triphosphate hydrolases"/>
    <property type="match status" value="1"/>
</dbReference>
<sequence>MKNPLVDALTGLFLVLPNIRFPVPLDGSDALSARARSVTRQVEDYLLPRARRLDAPLLAVVGGSTGAGKSTIVNSLLGQTVTQAGVRRPTTTAPTLICNQADRGWFRSGAVLPELVRTDHEAEGSRALRIVTTDLLPAGLALLDAPDIDSIDDDNRLLSRQLLAAADLWLFVTTATRYADAVAWELLDAAAARDAVVALVLNRCPPAAEPDLRTHLRQLLSARGIQPHGLFSVAEQDEQGEKNAGVLRSELVSDLRVWLGRLAVSRQERHAVAVQTLAGTVRGLDAELNCLVDGTRKQLAAVTQLRDFAEVEFRLSMEEISRAIADGSMLRGEVLSRWQDMVGTGDLMRGIEERIAAARDRLTEWFTGRKRVEPVEVAISEGLVALIVEHGTAACQRAAGRWSLTPWGQALVKGDRDPLGRPDPSFAVEAERLVQAWQGDIFTLVEQEGRHRRRAARFLALGTNAIGVSLVITVFATTGGLTTAEVGIAGGSSVLAQRFLEGIFGDDAVRRLAARARAELEKRISALLASQFARFDARLDQLGVEASLPERLLQAAGELRSASTQAFEALTRPEGY</sequence>
<dbReference type="PANTHER" id="PTHR42698">
    <property type="entry name" value="GTPASE ERA"/>
    <property type="match status" value="1"/>
</dbReference>
<dbReference type="InterPro" id="IPR027417">
    <property type="entry name" value="P-loop_NTPase"/>
</dbReference>
<gene>
    <name evidence="1" type="ORF">J5A65_09985</name>
</gene>
<dbReference type="Proteomes" id="UP000678513">
    <property type="component" value="Chromosome"/>
</dbReference>
<reference evidence="1 2" key="1">
    <citation type="submission" date="2021-03" db="EMBL/GenBank/DDBJ databases">
        <title>Human Oral Microbial Genomes.</title>
        <authorList>
            <person name="Johnston C.D."/>
            <person name="Chen T."/>
            <person name="Dewhirst F.E."/>
        </authorList>
    </citation>
    <scope>NUCLEOTIDE SEQUENCE [LARGE SCALE GENOMIC DNA]</scope>
    <source>
        <strain evidence="1 2">DSMZ 100122</strain>
    </source>
</reference>
<keyword evidence="2" id="KW-1185">Reference proteome</keyword>
<accession>A0ABX7Y281</accession>
<dbReference type="RefSeq" id="WP_212321613.1">
    <property type="nucleotide sequence ID" value="NZ_AP024463.1"/>
</dbReference>
<proteinExistence type="predicted"/>
<protein>
    <submittedName>
        <fullName evidence="1">ABC transporter</fullName>
    </submittedName>
</protein>
<evidence type="ECO:0000313" key="1">
    <source>
        <dbReference type="EMBL" id="QUC07270.1"/>
    </source>
</evidence>
<dbReference type="EMBL" id="CP072384">
    <property type="protein sequence ID" value="QUC07270.1"/>
    <property type="molecule type" value="Genomic_DNA"/>
</dbReference>